<dbReference type="OrthoDB" id="2930701at2759"/>
<organism evidence="1 2">
    <name type="scientific">Pleurotus eryngii</name>
    <name type="common">Boletus of the steppes</name>
    <dbReference type="NCBI Taxonomy" id="5323"/>
    <lineage>
        <taxon>Eukaryota</taxon>
        <taxon>Fungi</taxon>
        <taxon>Dikarya</taxon>
        <taxon>Basidiomycota</taxon>
        <taxon>Agaricomycotina</taxon>
        <taxon>Agaricomycetes</taxon>
        <taxon>Agaricomycetidae</taxon>
        <taxon>Agaricales</taxon>
        <taxon>Pleurotineae</taxon>
        <taxon>Pleurotaceae</taxon>
        <taxon>Pleurotus</taxon>
    </lineage>
</organism>
<dbReference type="Proteomes" id="UP000807025">
    <property type="component" value="Unassembled WGS sequence"/>
</dbReference>
<dbReference type="SUPFAM" id="SSF52047">
    <property type="entry name" value="RNI-like"/>
    <property type="match status" value="1"/>
</dbReference>
<keyword evidence="2" id="KW-1185">Reference proteome</keyword>
<evidence type="ECO:0000313" key="1">
    <source>
        <dbReference type="EMBL" id="KAF9487595.1"/>
    </source>
</evidence>
<gene>
    <name evidence="1" type="ORF">BDN71DRAFT_1436738</name>
</gene>
<comment type="caution">
    <text evidence="1">The sequence shown here is derived from an EMBL/GenBank/DDBJ whole genome shotgun (WGS) entry which is preliminary data.</text>
</comment>
<reference evidence="1" key="1">
    <citation type="submission" date="2020-11" db="EMBL/GenBank/DDBJ databases">
        <authorList>
            <consortium name="DOE Joint Genome Institute"/>
            <person name="Ahrendt S."/>
            <person name="Riley R."/>
            <person name="Andreopoulos W."/>
            <person name="Labutti K."/>
            <person name="Pangilinan J."/>
            <person name="Ruiz-Duenas F.J."/>
            <person name="Barrasa J.M."/>
            <person name="Sanchez-Garcia M."/>
            <person name="Camarero S."/>
            <person name="Miyauchi S."/>
            <person name="Serrano A."/>
            <person name="Linde D."/>
            <person name="Babiker R."/>
            <person name="Drula E."/>
            <person name="Ayuso-Fernandez I."/>
            <person name="Pacheco R."/>
            <person name="Padilla G."/>
            <person name="Ferreira P."/>
            <person name="Barriuso J."/>
            <person name="Kellner H."/>
            <person name="Castanera R."/>
            <person name="Alfaro M."/>
            <person name="Ramirez L."/>
            <person name="Pisabarro A.G."/>
            <person name="Kuo A."/>
            <person name="Tritt A."/>
            <person name="Lipzen A."/>
            <person name="He G."/>
            <person name="Yan M."/>
            <person name="Ng V."/>
            <person name="Cullen D."/>
            <person name="Martin F."/>
            <person name="Rosso M.-N."/>
            <person name="Henrissat B."/>
            <person name="Hibbett D."/>
            <person name="Martinez A.T."/>
            <person name="Grigoriev I.V."/>
        </authorList>
    </citation>
    <scope>NUCLEOTIDE SEQUENCE</scope>
    <source>
        <strain evidence="1">ATCC 90797</strain>
    </source>
</reference>
<proteinExistence type="predicted"/>
<dbReference type="InterPro" id="IPR032675">
    <property type="entry name" value="LRR_dom_sf"/>
</dbReference>
<sequence length="419" mass="48772">MHHHHLRSPQMGEFVRWEDHSITCRVVVLCATIGRSAPALSTTTTTILDMSGNFENLAVEIQDLILENLAGDQASLYQCLFLTRTTRRIAERILYRHVSLTATRRRLMSFANFIEASAASSAPLHKYVKRLTVVCPYDMHTTRKACWHLRRVLRQLHRLEHFELVDDEGCDRQSDWLDRINFLREITVPLRRFSWGRLIRLDGRDRVSQFLNKMPSIEYLELTKMEPSSKLKLADDSLPRLRFLSSSSTLATELVLTRNIKYLDTFGLNLNVKQEEEVPLANRALKALSLHDIRAFPQYIDRLPNLRCIHLHSAHRDILEPEFITAFNAQKIKHIRAWFTCEDEESVVVELFEAVPSLRVVETEVLNDVVDVNVKTFERWERGGSRSIGQRSYAQGEEWHSGWEMEEYVDDCDPELERS</sequence>
<dbReference type="Gene3D" id="3.80.10.10">
    <property type="entry name" value="Ribonuclease Inhibitor"/>
    <property type="match status" value="1"/>
</dbReference>
<accession>A0A9P5ZI40</accession>
<dbReference type="EMBL" id="MU154764">
    <property type="protein sequence ID" value="KAF9487595.1"/>
    <property type="molecule type" value="Genomic_DNA"/>
</dbReference>
<protein>
    <submittedName>
        <fullName evidence="1">Uncharacterized protein</fullName>
    </submittedName>
</protein>
<name>A0A9P5ZI40_PLEER</name>
<dbReference type="AlphaFoldDB" id="A0A9P5ZI40"/>
<evidence type="ECO:0000313" key="2">
    <source>
        <dbReference type="Proteomes" id="UP000807025"/>
    </source>
</evidence>